<dbReference type="Proteomes" id="UP000237466">
    <property type="component" value="Unassembled WGS sequence"/>
</dbReference>
<dbReference type="InterPro" id="IPR038727">
    <property type="entry name" value="NadR/Ttd14_AAA_dom"/>
</dbReference>
<name>A0A2S3R679_VIBVL</name>
<evidence type="ECO:0000313" key="2">
    <source>
        <dbReference type="EMBL" id="POB49220.1"/>
    </source>
</evidence>
<evidence type="ECO:0000259" key="1">
    <source>
        <dbReference type="Pfam" id="PF13521"/>
    </source>
</evidence>
<dbReference type="InterPro" id="IPR027417">
    <property type="entry name" value="P-loop_NTPase"/>
</dbReference>
<dbReference type="Gene3D" id="3.40.50.300">
    <property type="entry name" value="P-loop containing nucleotide triphosphate hydrolases"/>
    <property type="match status" value="1"/>
</dbReference>
<proteinExistence type="predicted"/>
<comment type="caution">
    <text evidence="2">The sequence shown here is derived from an EMBL/GenBank/DDBJ whole genome shotgun (WGS) entry which is preliminary data.</text>
</comment>
<dbReference type="EMBL" id="PDGH01000054">
    <property type="protein sequence ID" value="POB49220.1"/>
    <property type="molecule type" value="Genomic_DNA"/>
</dbReference>
<dbReference type="SUPFAM" id="SSF52540">
    <property type="entry name" value="P-loop containing nucleoside triphosphate hydrolases"/>
    <property type="match status" value="1"/>
</dbReference>
<evidence type="ECO:0000313" key="3">
    <source>
        <dbReference type="Proteomes" id="UP000237466"/>
    </source>
</evidence>
<reference evidence="2 3" key="1">
    <citation type="journal article" date="2018" name="Front. Microbiol.">
        <title>Phylogeny of Vibrio vulnificus from the Analysis of the Core-Genome: Implications for Intra-Species Taxonomy.</title>
        <authorList>
            <person name="Roig F.J."/>
            <person name="Gonzalez-Candelas F."/>
            <person name="Sanjuan E."/>
            <person name="Fouz B."/>
            <person name="Feil E.J."/>
            <person name="Llorens C."/>
            <person name="Baker-Austin C."/>
            <person name="Oliver J.D."/>
            <person name="Danin-Poleg Y."/>
            <person name="Gibas C.J."/>
            <person name="Kashi Y."/>
            <person name="Gulig P.A."/>
            <person name="Morrison S.S."/>
            <person name="Amaro C."/>
        </authorList>
    </citation>
    <scope>NUCLEOTIDE SEQUENCE [LARGE SCALE GENOMIC DNA]</scope>
    <source>
        <strain evidence="2 3">CECT4608</strain>
    </source>
</reference>
<dbReference type="Pfam" id="PF13521">
    <property type="entry name" value="AAA_28"/>
    <property type="match status" value="1"/>
</dbReference>
<dbReference type="RefSeq" id="WP_103200037.1">
    <property type="nucleotide sequence ID" value="NZ_JACGLW010000002.1"/>
</dbReference>
<accession>A0A2S3R679</accession>
<sequence>MDLVIISGGPGAGKTTLINALSAQGYMTFAEGSRTLIEEQSVRADGILPWTNLPAFAELCLALMSEQKRQASGATVAFFDRAIPDIIGYLKMGRCEVPTTLHQASQGYYVKVFVCKPESSIYVQDEVRPHTFAEALQIHQMLVECYRELGYQVVEVPWGSVAERVAFILQYVR</sequence>
<protein>
    <submittedName>
        <fullName evidence="2">ATPase</fullName>
    </submittedName>
</protein>
<gene>
    <name evidence="2" type="ORF">CRN52_07060</name>
</gene>
<feature type="domain" description="NadR/Ttd14 AAA" evidence="1">
    <location>
        <begin position="4"/>
        <end position="164"/>
    </location>
</feature>
<organism evidence="2 3">
    <name type="scientific">Vibrio vulnificus</name>
    <dbReference type="NCBI Taxonomy" id="672"/>
    <lineage>
        <taxon>Bacteria</taxon>
        <taxon>Pseudomonadati</taxon>
        <taxon>Pseudomonadota</taxon>
        <taxon>Gammaproteobacteria</taxon>
        <taxon>Vibrionales</taxon>
        <taxon>Vibrionaceae</taxon>
        <taxon>Vibrio</taxon>
    </lineage>
</organism>
<dbReference type="AlphaFoldDB" id="A0A2S3R679"/>